<proteinExistence type="predicted"/>
<dbReference type="EMBL" id="KK107746">
    <property type="protein sequence ID" value="EZA47938.1"/>
    <property type="molecule type" value="Genomic_DNA"/>
</dbReference>
<name>A0A026VVW4_OOCBI</name>
<dbReference type="AlphaFoldDB" id="A0A026VVW4"/>
<sequence length="62" mass="7289">MPDKLSGQLLDHDRDTVSPIIQSTIKFIYRRDRRNTRAGIDATLFLRCAFVQHKSQRETSRE</sequence>
<evidence type="ECO:0000313" key="2">
    <source>
        <dbReference type="Proteomes" id="UP000053097"/>
    </source>
</evidence>
<accession>A0A026VVW4</accession>
<keyword evidence="2" id="KW-1185">Reference proteome</keyword>
<organism evidence="1 2">
    <name type="scientific">Ooceraea biroi</name>
    <name type="common">Clonal raider ant</name>
    <name type="synonym">Cerapachys biroi</name>
    <dbReference type="NCBI Taxonomy" id="2015173"/>
    <lineage>
        <taxon>Eukaryota</taxon>
        <taxon>Metazoa</taxon>
        <taxon>Ecdysozoa</taxon>
        <taxon>Arthropoda</taxon>
        <taxon>Hexapoda</taxon>
        <taxon>Insecta</taxon>
        <taxon>Pterygota</taxon>
        <taxon>Neoptera</taxon>
        <taxon>Endopterygota</taxon>
        <taxon>Hymenoptera</taxon>
        <taxon>Apocrita</taxon>
        <taxon>Aculeata</taxon>
        <taxon>Formicoidea</taxon>
        <taxon>Formicidae</taxon>
        <taxon>Dorylinae</taxon>
        <taxon>Ooceraea</taxon>
    </lineage>
</organism>
<reference evidence="1 2" key="1">
    <citation type="journal article" date="2014" name="Curr. Biol.">
        <title>The genome of the clonal raider ant Cerapachys biroi.</title>
        <authorList>
            <person name="Oxley P.R."/>
            <person name="Ji L."/>
            <person name="Fetter-Pruneda I."/>
            <person name="McKenzie S.K."/>
            <person name="Li C."/>
            <person name="Hu H."/>
            <person name="Zhang G."/>
            <person name="Kronauer D.J."/>
        </authorList>
    </citation>
    <scope>NUCLEOTIDE SEQUENCE [LARGE SCALE GENOMIC DNA]</scope>
</reference>
<evidence type="ECO:0000313" key="1">
    <source>
        <dbReference type="EMBL" id="EZA47938.1"/>
    </source>
</evidence>
<gene>
    <name evidence="1" type="ORF">X777_14509</name>
</gene>
<protein>
    <submittedName>
        <fullName evidence="1">Uncharacterized protein</fullName>
    </submittedName>
</protein>
<dbReference type="Proteomes" id="UP000053097">
    <property type="component" value="Unassembled WGS sequence"/>
</dbReference>